<comment type="subcellular location">
    <subcellularLocation>
        <location evidence="9">Cell membrane</location>
        <topology evidence="9">Single-pass membrane protein</topology>
    </subcellularLocation>
    <subcellularLocation>
        <location evidence="1">Membrane</location>
    </subcellularLocation>
</comment>
<dbReference type="InterPro" id="IPR038379">
    <property type="entry name" value="SecE_sf"/>
</dbReference>
<evidence type="ECO:0000256" key="10">
    <source>
        <dbReference type="SAM" id="MobiDB-lite"/>
    </source>
</evidence>
<feature type="region of interest" description="Disordered" evidence="10">
    <location>
        <begin position="1"/>
        <end position="20"/>
    </location>
</feature>
<keyword evidence="8 9" id="KW-0472">Membrane</keyword>
<accession>A0ABQ3GKY1</accession>
<sequence>MTEIAAGSSNNPQDPGKGDRRGILAGIALFLRQVASELKKVVTPTKRDWFSYTLWVLGFVAVVMVIVSALDFLFGQASIFVFTNQLEQ</sequence>
<evidence type="ECO:0000256" key="5">
    <source>
        <dbReference type="ARBA" id="ARBA00022927"/>
    </source>
</evidence>
<evidence type="ECO:0000256" key="8">
    <source>
        <dbReference type="ARBA" id="ARBA00023136"/>
    </source>
</evidence>
<evidence type="ECO:0000313" key="12">
    <source>
        <dbReference type="Proteomes" id="UP000642819"/>
    </source>
</evidence>
<dbReference type="PANTHER" id="PTHR33910:SF1">
    <property type="entry name" value="PROTEIN TRANSLOCASE SUBUNIT SECE"/>
    <property type="match status" value="1"/>
</dbReference>
<keyword evidence="5 9" id="KW-0653">Protein transport</keyword>
<evidence type="ECO:0000256" key="3">
    <source>
        <dbReference type="ARBA" id="ARBA00022475"/>
    </source>
</evidence>
<protein>
    <recommendedName>
        <fullName evidence="9">Protein translocase subunit SecE</fullName>
    </recommendedName>
</protein>
<comment type="similarity">
    <text evidence="9">Belongs to the SecE/SEC61-gamma family.</text>
</comment>
<evidence type="ECO:0000256" key="7">
    <source>
        <dbReference type="ARBA" id="ARBA00023010"/>
    </source>
</evidence>
<keyword evidence="6 9" id="KW-1133">Transmembrane helix</keyword>
<feature type="transmembrane region" description="Helical" evidence="9">
    <location>
        <begin position="52"/>
        <end position="74"/>
    </location>
</feature>
<keyword evidence="7 9" id="KW-0811">Translocation</keyword>
<dbReference type="NCBIfam" id="TIGR00964">
    <property type="entry name" value="secE_bact"/>
    <property type="match status" value="1"/>
</dbReference>
<dbReference type="HAMAP" id="MF_00422">
    <property type="entry name" value="SecE"/>
    <property type="match status" value="1"/>
</dbReference>
<comment type="caution">
    <text evidence="11">The sequence shown here is derived from an EMBL/GenBank/DDBJ whole genome shotgun (WGS) entry which is preliminary data.</text>
</comment>
<evidence type="ECO:0000256" key="4">
    <source>
        <dbReference type="ARBA" id="ARBA00022692"/>
    </source>
</evidence>
<evidence type="ECO:0000256" key="9">
    <source>
        <dbReference type="HAMAP-Rule" id="MF_00422"/>
    </source>
</evidence>
<dbReference type="InterPro" id="IPR001901">
    <property type="entry name" value="Translocase_SecE/Sec61-g"/>
</dbReference>
<name>A0ABQ3GKY1_9MICC</name>
<dbReference type="PANTHER" id="PTHR33910">
    <property type="entry name" value="PROTEIN TRANSLOCASE SUBUNIT SECE"/>
    <property type="match status" value="1"/>
</dbReference>
<keyword evidence="3 9" id="KW-1003">Cell membrane</keyword>
<evidence type="ECO:0000256" key="6">
    <source>
        <dbReference type="ARBA" id="ARBA00022989"/>
    </source>
</evidence>
<reference evidence="12" key="1">
    <citation type="journal article" date="2019" name="Int. J. Syst. Evol. Microbiol.">
        <title>The Global Catalogue of Microorganisms (GCM) 10K type strain sequencing project: providing services to taxonomists for standard genome sequencing and annotation.</title>
        <authorList>
            <consortium name="The Broad Institute Genomics Platform"/>
            <consortium name="The Broad Institute Genome Sequencing Center for Infectious Disease"/>
            <person name="Wu L."/>
            <person name="Ma J."/>
        </authorList>
    </citation>
    <scope>NUCLEOTIDE SEQUENCE [LARGE SCALE GENOMIC DNA]</scope>
    <source>
        <strain evidence="12">KCTC 19466</strain>
    </source>
</reference>
<comment type="subunit">
    <text evidence="9">Component of the Sec protein translocase complex. Heterotrimer consisting of SecY, SecE and SecG subunits. The heterotrimers can form oligomers, although 1 heterotrimer is thought to be able to translocate proteins. Interacts with the ribosome. Interacts with SecDF, and other proteins may be involved. Interacts with SecA.</text>
</comment>
<proteinExistence type="inferred from homology"/>
<dbReference type="EMBL" id="BMXK01000018">
    <property type="protein sequence ID" value="GHD13434.1"/>
    <property type="molecule type" value="Genomic_DNA"/>
</dbReference>
<keyword evidence="2 9" id="KW-0813">Transport</keyword>
<dbReference type="InterPro" id="IPR005807">
    <property type="entry name" value="SecE_bac"/>
</dbReference>
<comment type="function">
    <text evidence="9">Essential subunit of the Sec protein translocation channel SecYEG. Clamps together the 2 halves of SecY. May contact the channel plug during translocation.</text>
</comment>
<dbReference type="Gene3D" id="1.20.5.1030">
    <property type="entry name" value="Preprotein translocase secy subunit"/>
    <property type="match status" value="1"/>
</dbReference>
<evidence type="ECO:0000256" key="1">
    <source>
        <dbReference type="ARBA" id="ARBA00004370"/>
    </source>
</evidence>
<organism evidence="11 12">
    <name type="scientific">Zhihengliuella salsuginis</name>
    <dbReference type="NCBI Taxonomy" id="578222"/>
    <lineage>
        <taxon>Bacteria</taxon>
        <taxon>Bacillati</taxon>
        <taxon>Actinomycetota</taxon>
        <taxon>Actinomycetes</taxon>
        <taxon>Micrococcales</taxon>
        <taxon>Micrococcaceae</taxon>
        <taxon>Zhihengliuella</taxon>
    </lineage>
</organism>
<dbReference type="Pfam" id="PF00584">
    <property type="entry name" value="SecE"/>
    <property type="match status" value="1"/>
</dbReference>
<evidence type="ECO:0000313" key="11">
    <source>
        <dbReference type="EMBL" id="GHD13434.1"/>
    </source>
</evidence>
<gene>
    <name evidence="9 11" type="primary">secE</name>
    <name evidence="11" type="ORF">GCM10008096_29610</name>
</gene>
<evidence type="ECO:0000256" key="2">
    <source>
        <dbReference type="ARBA" id="ARBA00022448"/>
    </source>
</evidence>
<dbReference type="Proteomes" id="UP000642819">
    <property type="component" value="Unassembled WGS sequence"/>
</dbReference>
<keyword evidence="4 9" id="KW-0812">Transmembrane</keyword>
<keyword evidence="12" id="KW-1185">Reference proteome</keyword>
<dbReference type="RefSeq" id="WP_189351482.1">
    <property type="nucleotide sequence ID" value="NZ_BMXK01000018.1"/>
</dbReference>